<dbReference type="AlphaFoldDB" id="T0ZDH3"/>
<feature type="non-terminal residue" evidence="6">
    <location>
        <position position="133"/>
    </location>
</feature>
<comment type="caution">
    <text evidence="6">The sequence shown here is derived from an EMBL/GenBank/DDBJ whole genome shotgun (WGS) entry which is preliminary data.</text>
</comment>
<evidence type="ECO:0000313" key="6">
    <source>
        <dbReference type="EMBL" id="EQD27875.1"/>
    </source>
</evidence>
<evidence type="ECO:0000256" key="2">
    <source>
        <dbReference type="ARBA" id="ARBA00022448"/>
    </source>
</evidence>
<dbReference type="PANTHER" id="PTHR43271">
    <property type="entry name" value="BLL2771 PROTEIN"/>
    <property type="match status" value="1"/>
</dbReference>
<protein>
    <submittedName>
        <fullName evidence="6">Major facilitator superfamily MFS-1</fullName>
    </submittedName>
</protein>
<reference evidence="6" key="2">
    <citation type="journal article" date="2014" name="ISME J.">
        <title>Microbial stratification in low pH oxic and suboxic macroscopic growths along an acid mine drainage.</title>
        <authorList>
            <person name="Mendez-Garcia C."/>
            <person name="Mesa V."/>
            <person name="Sprenger R.R."/>
            <person name="Richter M."/>
            <person name="Diez M.S."/>
            <person name="Solano J."/>
            <person name="Bargiela R."/>
            <person name="Golyshina O.V."/>
            <person name="Manteca A."/>
            <person name="Ramos J.L."/>
            <person name="Gallego J.R."/>
            <person name="Llorente I."/>
            <person name="Martins Dos Santos V.A."/>
            <person name="Jensen O.N."/>
            <person name="Pelaez A.I."/>
            <person name="Sanchez J."/>
            <person name="Ferrer M."/>
        </authorList>
    </citation>
    <scope>NUCLEOTIDE SEQUENCE</scope>
</reference>
<name>T0ZDH3_9ZZZZ</name>
<gene>
    <name evidence="6" type="ORF">B1B_18996</name>
</gene>
<keyword evidence="4" id="KW-0812">Transmembrane</keyword>
<dbReference type="GO" id="GO:0005886">
    <property type="term" value="C:plasma membrane"/>
    <property type="evidence" value="ECO:0007669"/>
    <property type="project" value="UniProtKB-SubCell"/>
</dbReference>
<keyword evidence="4" id="KW-0472">Membrane</keyword>
<dbReference type="SUPFAM" id="SSF103473">
    <property type="entry name" value="MFS general substrate transporter"/>
    <property type="match status" value="1"/>
</dbReference>
<keyword evidence="4" id="KW-1133">Transmembrane helix</keyword>
<dbReference type="Gene3D" id="1.20.1250.20">
    <property type="entry name" value="MFS general substrate transporter like domains"/>
    <property type="match status" value="1"/>
</dbReference>
<comment type="subcellular location">
    <subcellularLocation>
        <location evidence="1">Cell membrane</location>
        <topology evidence="1">Multi-pass membrane protein</topology>
    </subcellularLocation>
</comment>
<evidence type="ECO:0000259" key="5">
    <source>
        <dbReference type="PROSITE" id="PS50850"/>
    </source>
</evidence>
<reference evidence="6" key="1">
    <citation type="submission" date="2013-08" db="EMBL/GenBank/DDBJ databases">
        <authorList>
            <person name="Mendez C."/>
            <person name="Richter M."/>
            <person name="Ferrer M."/>
            <person name="Sanchez J."/>
        </authorList>
    </citation>
    <scope>NUCLEOTIDE SEQUENCE</scope>
</reference>
<evidence type="ECO:0000256" key="1">
    <source>
        <dbReference type="ARBA" id="ARBA00004651"/>
    </source>
</evidence>
<dbReference type="PANTHER" id="PTHR43271:SF2">
    <property type="entry name" value="BLL2771 PROTEIN"/>
    <property type="match status" value="1"/>
</dbReference>
<dbReference type="Pfam" id="PF07690">
    <property type="entry name" value="MFS_1"/>
    <property type="match status" value="1"/>
</dbReference>
<proteinExistence type="predicted"/>
<dbReference type="GO" id="GO:0022857">
    <property type="term" value="F:transmembrane transporter activity"/>
    <property type="evidence" value="ECO:0007669"/>
    <property type="project" value="InterPro"/>
</dbReference>
<dbReference type="InterPro" id="IPR011701">
    <property type="entry name" value="MFS"/>
</dbReference>
<sequence length="133" mass="14425">MAVTGIASIFTRSFYELLVMRFLSGTGAAFYFSSAVAVLNEIYPEKLGLMMGYYNAAFDIGGGIGIFGFTPITADLGLNGNEIIQAILTAISAVSLLFFIPKSEHIGNFEARGSEKTHTESKDLDSCYRVCRL</sequence>
<keyword evidence="3" id="KW-1003">Cell membrane</keyword>
<dbReference type="InterPro" id="IPR036259">
    <property type="entry name" value="MFS_trans_sf"/>
</dbReference>
<evidence type="ECO:0000256" key="3">
    <source>
        <dbReference type="ARBA" id="ARBA00022475"/>
    </source>
</evidence>
<organism evidence="6">
    <name type="scientific">mine drainage metagenome</name>
    <dbReference type="NCBI Taxonomy" id="410659"/>
    <lineage>
        <taxon>unclassified sequences</taxon>
        <taxon>metagenomes</taxon>
        <taxon>ecological metagenomes</taxon>
    </lineage>
</organism>
<dbReference type="PROSITE" id="PS50850">
    <property type="entry name" value="MFS"/>
    <property type="match status" value="1"/>
</dbReference>
<feature type="transmembrane region" description="Helical" evidence="4">
    <location>
        <begin position="51"/>
        <end position="71"/>
    </location>
</feature>
<feature type="transmembrane region" description="Helical" evidence="4">
    <location>
        <begin position="18"/>
        <end position="39"/>
    </location>
</feature>
<feature type="domain" description="Major facilitator superfamily (MFS) profile" evidence="5">
    <location>
        <begin position="1"/>
        <end position="133"/>
    </location>
</feature>
<evidence type="ECO:0000256" key="4">
    <source>
        <dbReference type="SAM" id="Phobius"/>
    </source>
</evidence>
<keyword evidence="2" id="KW-0813">Transport</keyword>
<accession>T0ZDH3</accession>
<feature type="transmembrane region" description="Helical" evidence="4">
    <location>
        <begin position="83"/>
        <end position="100"/>
    </location>
</feature>
<dbReference type="EMBL" id="AUZY01012755">
    <property type="protein sequence ID" value="EQD27875.1"/>
    <property type="molecule type" value="Genomic_DNA"/>
</dbReference>
<dbReference type="InterPro" id="IPR020846">
    <property type="entry name" value="MFS_dom"/>
</dbReference>